<dbReference type="Pfam" id="PF00270">
    <property type="entry name" value="DEAD"/>
    <property type="match status" value="1"/>
</dbReference>
<dbReference type="InterPro" id="IPR004589">
    <property type="entry name" value="DNA_helicase_ATP-dep_RecQ"/>
</dbReference>
<dbReference type="SUPFAM" id="SSF52540">
    <property type="entry name" value="P-loop containing nucleoside triphosphate hydrolases"/>
    <property type="match status" value="1"/>
</dbReference>
<dbReference type="GO" id="GO:0005737">
    <property type="term" value="C:cytoplasm"/>
    <property type="evidence" value="ECO:0007669"/>
    <property type="project" value="TreeGrafter"/>
</dbReference>
<feature type="domain" description="Helicase C-terminal" evidence="20">
    <location>
        <begin position="239"/>
        <end position="385"/>
    </location>
</feature>
<evidence type="ECO:0000256" key="17">
    <source>
        <dbReference type="SAM" id="MobiDB-lite"/>
    </source>
</evidence>
<dbReference type="PROSITE" id="PS51192">
    <property type="entry name" value="HELICASE_ATP_BIND_1"/>
    <property type="match status" value="1"/>
</dbReference>
<dbReference type="GO" id="GO:0005524">
    <property type="term" value="F:ATP binding"/>
    <property type="evidence" value="ECO:0007669"/>
    <property type="project" value="UniProtKB-KW"/>
</dbReference>
<dbReference type="GO" id="GO:0009378">
    <property type="term" value="F:four-way junction helicase activity"/>
    <property type="evidence" value="ECO:0007669"/>
    <property type="project" value="TreeGrafter"/>
</dbReference>
<evidence type="ECO:0000313" key="22">
    <source>
        <dbReference type="Proteomes" id="UP000318478"/>
    </source>
</evidence>
<evidence type="ECO:0000256" key="14">
    <source>
        <dbReference type="ARBA" id="ARBA00023235"/>
    </source>
</evidence>
<dbReference type="GO" id="GO:0003677">
    <property type="term" value="F:DNA binding"/>
    <property type="evidence" value="ECO:0007669"/>
    <property type="project" value="UniProtKB-KW"/>
</dbReference>
<dbReference type="GO" id="GO:0006260">
    <property type="term" value="P:DNA replication"/>
    <property type="evidence" value="ECO:0007669"/>
    <property type="project" value="InterPro"/>
</dbReference>
<dbReference type="SUPFAM" id="SSF47819">
    <property type="entry name" value="HRDC-like"/>
    <property type="match status" value="1"/>
</dbReference>
<dbReference type="FunFam" id="3.40.50.300:FF:000296">
    <property type="entry name" value="ATP-dependent DNA helicase RecQ"/>
    <property type="match status" value="1"/>
</dbReference>
<evidence type="ECO:0000256" key="2">
    <source>
        <dbReference type="ARBA" id="ARBA00001947"/>
    </source>
</evidence>
<comment type="caution">
    <text evidence="21">The sequence shown here is derived from an EMBL/GenBank/DDBJ whole genome shotgun (WGS) entry which is preliminary data.</text>
</comment>
<gene>
    <name evidence="21" type="primary">recQ</name>
    <name evidence="21" type="ORF">Pla123a_06390</name>
</gene>
<dbReference type="SUPFAM" id="SSF46785">
    <property type="entry name" value="Winged helix' DNA-binding domain"/>
    <property type="match status" value="1"/>
</dbReference>
<keyword evidence="12" id="KW-0233">DNA recombination</keyword>
<dbReference type="GO" id="GO:0043590">
    <property type="term" value="C:bacterial nucleoid"/>
    <property type="evidence" value="ECO:0007669"/>
    <property type="project" value="TreeGrafter"/>
</dbReference>
<evidence type="ECO:0000256" key="15">
    <source>
        <dbReference type="ARBA" id="ARBA00034617"/>
    </source>
</evidence>
<dbReference type="InterPro" id="IPR029491">
    <property type="entry name" value="Helicase_HTH"/>
</dbReference>
<dbReference type="GO" id="GO:0046872">
    <property type="term" value="F:metal ion binding"/>
    <property type="evidence" value="ECO:0007669"/>
    <property type="project" value="UniProtKB-KW"/>
</dbReference>
<keyword evidence="22" id="KW-1185">Reference proteome</keyword>
<dbReference type="InterPro" id="IPR036390">
    <property type="entry name" value="WH_DNA-bd_sf"/>
</dbReference>
<dbReference type="SMART" id="SM00487">
    <property type="entry name" value="DEXDc"/>
    <property type="match status" value="1"/>
</dbReference>
<comment type="cofactor">
    <cofactor evidence="2">
        <name>Zn(2+)</name>
        <dbReference type="ChEBI" id="CHEBI:29105"/>
    </cofactor>
</comment>
<dbReference type="FunFam" id="3.40.50.300:FF:000156">
    <property type="entry name" value="ATP-dependent DNA helicase recQ"/>
    <property type="match status" value="1"/>
</dbReference>
<dbReference type="EC" id="5.6.2.4" evidence="16"/>
<evidence type="ECO:0000256" key="9">
    <source>
        <dbReference type="ARBA" id="ARBA00022833"/>
    </source>
</evidence>
<comment type="cofactor">
    <cofactor evidence="1">
        <name>Mg(2+)</name>
        <dbReference type="ChEBI" id="CHEBI:18420"/>
    </cofactor>
</comment>
<dbReference type="InterPro" id="IPR018982">
    <property type="entry name" value="RQC_domain"/>
</dbReference>
<keyword evidence="8 21" id="KW-0347">Helicase</keyword>
<dbReference type="Pfam" id="PF00271">
    <property type="entry name" value="Helicase_C"/>
    <property type="match status" value="1"/>
</dbReference>
<dbReference type="InterPro" id="IPR044876">
    <property type="entry name" value="HRDC_dom_sf"/>
</dbReference>
<dbReference type="GO" id="GO:0006310">
    <property type="term" value="P:DNA recombination"/>
    <property type="evidence" value="ECO:0007669"/>
    <property type="project" value="UniProtKB-UniRule"/>
</dbReference>
<dbReference type="Gene3D" id="3.40.50.300">
    <property type="entry name" value="P-loop containing nucleotide triphosphate hydrolases"/>
    <property type="match status" value="2"/>
</dbReference>
<dbReference type="InterPro" id="IPR036388">
    <property type="entry name" value="WH-like_DNA-bd_sf"/>
</dbReference>
<dbReference type="CDD" id="cd17920">
    <property type="entry name" value="DEXHc_RecQ"/>
    <property type="match status" value="1"/>
</dbReference>
<keyword evidence="6" id="KW-0227">DNA damage</keyword>
<feature type="domain" description="Helicase ATP-binding" evidence="19">
    <location>
        <begin position="50"/>
        <end position="218"/>
    </location>
</feature>
<evidence type="ECO:0000256" key="11">
    <source>
        <dbReference type="ARBA" id="ARBA00023125"/>
    </source>
</evidence>
<evidence type="ECO:0000256" key="5">
    <source>
        <dbReference type="ARBA" id="ARBA00022741"/>
    </source>
</evidence>
<dbReference type="CDD" id="cd18794">
    <property type="entry name" value="SF2_C_RecQ"/>
    <property type="match status" value="1"/>
</dbReference>
<dbReference type="GO" id="GO:0043138">
    <property type="term" value="F:3'-5' DNA helicase activity"/>
    <property type="evidence" value="ECO:0007669"/>
    <property type="project" value="UniProtKB-EC"/>
</dbReference>
<dbReference type="InterPro" id="IPR032284">
    <property type="entry name" value="RecQ_Zn-bd"/>
</dbReference>
<evidence type="ECO:0000256" key="6">
    <source>
        <dbReference type="ARBA" id="ARBA00022763"/>
    </source>
</evidence>
<dbReference type="Pfam" id="PF14493">
    <property type="entry name" value="HTH_40"/>
    <property type="match status" value="1"/>
</dbReference>
<accession>A0A5C5ZET5</accession>
<sequence length="745" mass="81741">MGEGVRLRLRDTAPILTNMPEATANTEQLAEALLSYWGYDSFRPLQQEAMECGMNGRDSVVVLPTGGGKSLCYQAPAACRDGVAVVVSPLISLMKDQVDALTACGIPAAALNSTLTADERRDITQRLRAGEIKLLYAAPERLLLDGTLSFLTQLKVSFVAIDEAHCISAWGHDFRPEYRGLKVLREALPHVSMHAYTATASEKVRQDIASQLELRDPAMLVGSFDRPNLVYRVRRANQKLKQITAVVDRHRGESGIIYCISRKEVERTADALRSLGVQAAPYHAGLSDKERHRNQDDFIEDRVQVVVATVAFGMGIDKPDVRFVAHAGLPKSIEHYQQESGRAGRDGLKSECLLLFSPGDASTWRRMLASSDDQQAFTAAMRSVDQMCDYANSVTCRHKSLVEFFGQDYEKPNCGACDVCLAELETVDEPLVLAQKIVSCVARLEQRFGGDYTSKVLAGSSEARILNAGHDRLSTYGLLKEFKPPVIRDWIEQLVGQGYLRKEGEFDVLQISETGLGLLKGDAEPRLLSPSAPAARQKKKSADDDWEGVDRPLFEKLRTLRGEQAAERGVPAYIVFGDTALRDMARVRPTSLDAFSNVKGVGAKKLEDFGKLFVDAIADYCQANNVEPGDPAPTVAARLAASDEEGPSLPAVAAFRHFRDGLSIDETAAQLAKAKSTVVGYLNQYLQHEQVTDPSPWVDRAEARQIEDAIEQVGVGRLKPIYEQLGGKVGYDEIRIVATCVGNRG</sequence>
<dbReference type="InterPro" id="IPR027417">
    <property type="entry name" value="P-loop_NTPase"/>
</dbReference>
<dbReference type="GO" id="GO:0006281">
    <property type="term" value="P:DNA repair"/>
    <property type="evidence" value="ECO:0007669"/>
    <property type="project" value="UniProtKB-KW"/>
</dbReference>
<dbReference type="InterPro" id="IPR006293">
    <property type="entry name" value="DNA_helicase_ATP-dep_RecQ_bac"/>
</dbReference>
<keyword evidence="7 21" id="KW-0378">Hydrolase</keyword>
<evidence type="ECO:0000256" key="7">
    <source>
        <dbReference type="ARBA" id="ARBA00022801"/>
    </source>
</evidence>
<dbReference type="EMBL" id="SJPO01000001">
    <property type="protein sequence ID" value="TWT85832.1"/>
    <property type="molecule type" value="Genomic_DNA"/>
</dbReference>
<evidence type="ECO:0000259" key="20">
    <source>
        <dbReference type="PROSITE" id="PS51194"/>
    </source>
</evidence>
<name>A0A5C5ZET5_9BACT</name>
<dbReference type="Pfam" id="PF16124">
    <property type="entry name" value="RecQ_Zn_bind"/>
    <property type="match status" value="1"/>
</dbReference>
<evidence type="ECO:0000256" key="16">
    <source>
        <dbReference type="NCBIfam" id="TIGR01389"/>
    </source>
</evidence>
<evidence type="ECO:0000256" key="8">
    <source>
        <dbReference type="ARBA" id="ARBA00022806"/>
    </source>
</evidence>
<dbReference type="SMART" id="SM00341">
    <property type="entry name" value="HRDC"/>
    <property type="match status" value="1"/>
</dbReference>
<dbReference type="Gene3D" id="1.10.10.10">
    <property type="entry name" value="Winged helix-like DNA-binding domain superfamily/Winged helix DNA-binding domain"/>
    <property type="match status" value="1"/>
</dbReference>
<evidence type="ECO:0000259" key="18">
    <source>
        <dbReference type="PROSITE" id="PS50967"/>
    </source>
</evidence>
<keyword evidence="14" id="KW-0413">Isomerase</keyword>
<evidence type="ECO:0000256" key="3">
    <source>
        <dbReference type="ARBA" id="ARBA00005446"/>
    </source>
</evidence>
<keyword evidence="5" id="KW-0547">Nucleotide-binding</keyword>
<dbReference type="InterPro" id="IPR010997">
    <property type="entry name" value="HRDC-like_sf"/>
</dbReference>
<dbReference type="InterPro" id="IPR011545">
    <property type="entry name" value="DEAD/DEAH_box_helicase_dom"/>
</dbReference>
<keyword evidence="9" id="KW-0862">Zinc</keyword>
<dbReference type="SMART" id="SM00956">
    <property type="entry name" value="RQC"/>
    <property type="match status" value="1"/>
</dbReference>
<dbReference type="PANTHER" id="PTHR13710:SF105">
    <property type="entry name" value="ATP-DEPENDENT DNA HELICASE Q1"/>
    <property type="match status" value="1"/>
</dbReference>
<keyword evidence="4" id="KW-0479">Metal-binding</keyword>
<dbReference type="GO" id="GO:0030894">
    <property type="term" value="C:replisome"/>
    <property type="evidence" value="ECO:0007669"/>
    <property type="project" value="TreeGrafter"/>
</dbReference>
<comment type="similarity">
    <text evidence="3">Belongs to the helicase family. RecQ subfamily.</text>
</comment>
<dbReference type="NCBIfam" id="TIGR01389">
    <property type="entry name" value="recQ"/>
    <property type="match status" value="1"/>
</dbReference>
<dbReference type="GO" id="GO:0009432">
    <property type="term" value="P:SOS response"/>
    <property type="evidence" value="ECO:0007669"/>
    <property type="project" value="UniProtKB-UniRule"/>
</dbReference>
<dbReference type="PANTHER" id="PTHR13710">
    <property type="entry name" value="DNA HELICASE RECQ FAMILY MEMBER"/>
    <property type="match status" value="1"/>
</dbReference>
<dbReference type="PROSITE" id="PS51194">
    <property type="entry name" value="HELICASE_CTER"/>
    <property type="match status" value="1"/>
</dbReference>
<dbReference type="SMART" id="SM00490">
    <property type="entry name" value="HELICc"/>
    <property type="match status" value="1"/>
</dbReference>
<feature type="region of interest" description="Disordered" evidence="17">
    <location>
        <begin position="527"/>
        <end position="546"/>
    </location>
</feature>
<dbReference type="PROSITE" id="PS50967">
    <property type="entry name" value="HRDC"/>
    <property type="match status" value="1"/>
</dbReference>
<dbReference type="Pfam" id="PF09382">
    <property type="entry name" value="RQC"/>
    <property type="match status" value="1"/>
</dbReference>
<keyword evidence="13" id="KW-0234">DNA repair</keyword>
<evidence type="ECO:0000256" key="13">
    <source>
        <dbReference type="ARBA" id="ARBA00023204"/>
    </source>
</evidence>
<evidence type="ECO:0000256" key="4">
    <source>
        <dbReference type="ARBA" id="ARBA00022723"/>
    </source>
</evidence>
<evidence type="ECO:0000256" key="12">
    <source>
        <dbReference type="ARBA" id="ARBA00023172"/>
    </source>
</evidence>
<proteinExistence type="inferred from homology"/>
<reference evidence="21 22" key="1">
    <citation type="submission" date="2019-02" db="EMBL/GenBank/DDBJ databases">
        <title>Deep-cultivation of Planctomycetes and their phenomic and genomic characterization uncovers novel biology.</title>
        <authorList>
            <person name="Wiegand S."/>
            <person name="Jogler M."/>
            <person name="Boedeker C."/>
            <person name="Pinto D."/>
            <person name="Vollmers J."/>
            <person name="Rivas-Marin E."/>
            <person name="Kohn T."/>
            <person name="Peeters S.H."/>
            <person name="Heuer A."/>
            <person name="Rast P."/>
            <person name="Oberbeckmann S."/>
            <person name="Bunk B."/>
            <person name="Jeske O."/>
            <person name="Meyerdierks A."/>
            <person name="Storesund J.E."/>
            <person name="Kallscheuer N."/>
            <person name="Luecker S."/>
            <person name="Lage O.M."/>
            <person name="Pohl T."/>
            <person name="Merkel B.J."/>
            <person name="Hornburger P."/>
            <person name="Mueller R.-W."/>
            <person name="Bruemmer F."/>
            <person name="Labrenz M."/>
            <person name="Spormann A.M."/>
            <person name="Op Den Camp H."/>
            <person name="Overmann J."/>
            <person name="Amann R."/>
            <person name="Jetten M.S.M."/>
            <person name="Mascher T."/>
            <person name="Medema M.H."/>
            <person name="Devos D.P."/>
            <person name="Kaster A.-K."/>
            <person name="Ovreas L."/>
            <person name="Rohde M."/>
            <person name="Galperin M.Y."/>
            <person name="Jogler C."/>
        </authorList>
    </citation>
    <scope>NUCLEOTIDE SEQUENCE [LARGE SCALE GENOMIC DNA]</scope>
    <source>
        <strain evidence="21 22">Pla123a</strain>
    </source>
</reference>
<feature type="domain" description="HRDC" evidence="18">
    <location>
        <begin position="547"/>
        <end position="627"/>
    </location>
</feature>
<dbReference type="NCBIfam" id="TIGR00614">
    <property type="entry name" value="recQ_fam"/>
    <property type="match status" value="1"/>
</dbReference>
<dbReference type="AlphaFoldDB" id="A0A5C5ZET5"/>
<evidence type="ECO:0000256" key="10">
    <source>
        <dbReference type="ARBA" id="ARBA00022840"/>
    </source>
</evidence>
<dbReference type="Gene3D" id="1.10.150.80">
    <property type="entry name" value="HRDC domain"/>
    <property type="match status" value="1"/>
</dbReference>
<dbReference type="GO" id="GO:0016787">
    <property type="term" value="F:hydrolase activity"/>
    <property type="evidence" value="ECO:0007669"/>
    <property type="project" value="UniProtKB-KW"/>
</dbReference>
<dbReference type="Pfam" id="PF00570">
    <property type="entry name" value="HRDC"/>
    <property type="match status" value="1"/>
</dbReference>
<dbReference type="InterPro" id="IPR002121">
    <property type="entry name" value="HRDC_dom"/>
</dbReference>
<keyword evidence="11" id="KW-0238">DNA-binding</keyword>
<organism evidence="21 22">
    <name type="scientific">Posidoniimonas polymericola</name>
    <dbReference type="NCBI Taxonomy" id="2528002"/>
    <lineage>
        <taxon>Bacteria</taxon>
        <taxon>Pseudomonadati</taxon>
        <taxon>Planctomycetota</taxon>
        <taxon>Planctomycetia</taxon>
        <taxon>Pirellulales</taxon>
        <taxon>Lacipirellulaceae</taxon>
        <taxon>Posidoniimonas</taxon>
    </lineage>
</organism>
<comment type="catalytic activity">
    <reaction evidence="15">
        <text>Couples ATP hydrolysis with the unwinding of duplex DNA by translocating in the 3'-5' direction.</text>
        <dbReference type="EC" id="5.6.2.4"/>
    </reaction>
</comment>
<evidence type="ECO:0000256" key="1">
    <source>
        <dbReference type="ARBA" id="ARBA00001946"/>
    </source>
</evidence>
<keyword evidence="10" id="KW-0067">ATP-binding</keyword>
<evidence type="ECO:0000259" key="19">
    <source>
        <dbReference type="PROSITE" id="PS51192"/>
    </source>
</evidence>
<dbReference type="InterPro" id="IPR001650">
    <property type="entry name" value="Helicase_C-like"/>
</dbReference>
<dbReference type="InterPro" id="IPR014001">
    <property type="entry name" value="Helicase_ATP-bd"/>
</dbReference>
<dbReference type="Proteomes" id="UP000318478">
    <property type="component" value="Unassembled WGS sequence"/>
</dbReference>
<protein>
    <recommendedName>
        <fullName evidence="16">DNA helicase RecQ</fullName>
        <ecNumber evidence="16">5.6.2.4</ecNumber>
    </recommendedName>
</protein>
<evidence type="ECO:0000313" key="21">
    <source>
        <dbReference type="EMBL" id="TWT85832.1"/>
    </source>
</evidence>